<dbReference type="EC" id="3.2.1.52" evidence="3"/>
<dbReference type="GO" id="GO:0004563">
    <property type="term" value="F:beta-N-acetylhexosaminidase activity"/>
    <property type="evidence" value="ECO:0007669"/>
    <property type="project" value="UniProtKB-EC"/>
</dbReference>
<comment type="similarity">
    <text evidence="2">Belongs to the glycosyl hydrolase 3 family.</text>
</comment>
<name>A0A560LMV6_9BRAD</name>
<keyword evidence="6" id="KW-0812">Transmembrane</keyword>
<proteinExistence type="inferred from homology"/>
<keyword evidence="6" id="KW-1133">Transmembrane helix</keyword>
<dbReference type="InterPro" id="IPR017853">
    <property type="entry name" value="GH"/>
</dbReference>
<evidence type="ECO:0000256" key="5">
    <source>
        <dbReference type="ARBA" id="ARBA00023295"/>
    </source>
</evidence>
<evidence type="ECO:0000313" key="9">
    <source>
        <dbReference type="Proteomes" id="UP000321304"/>
    </source>
</evidence>
<evidence type="ECO:0000256" key="3">
    <source>
        <dbReference type="ARBA" id="ARBA00012663"/>
    </source>
</evidence>
<dbReference type="AlphaFoldDB" id="A0A560LMV6"/>
<comment type="caution">
    <text evidence="8">The sequence shown here is derived from an EMBL/GenBank/DDBJ whole genome shotgun (WGS) entry which is preliminary data.</text>
</comment>
<comment type="catalytic activity">
    <reaction evidence="1">
        <text>Hydrolysis of terminal non-reducing N-acetyl-D-hexosamine residues in N-acetyl-beta-D-hexosaminides.</text>
        <dbReference type="EC" id="3.2.1.52"/>
    </reaction>
</comment>
<feature type="transmembrane region" description="Helical" evidence="6">
    <location>
        <begin position="66"/>
        <end position="87"/>
    </location>
</feature>
<dbReference type="Proteomes" id="UP000321304">
    <property type="component" value="Unassembled WGS sequence"/>
</dbReference>
<dbReference type="Gene3D" id="3.20.20.300">
    <property type="entry name" value="Glycoside hydrolase, family 3, N-terminal domain"/>
    <property type="match status" value="1"/>
</dbReference>
<organism evidence="8 9">
    <name type="scientific">Bradyrhizobium macuxiense</name>
    <dbReference type="NCBI Taxonomy" id="1755647"/>
    <lineage>
        <taxon>Bacteria</taxon>
        <taxon>Pseudomonadati</taxon>
        <taxon>Pseudomonadota</taxon>
        <taxon>Alphaproteobacteria</taxon>
        <taxon>Hyphomicrobiales</taxon>
        <taxon>Nitrobacteraceae</taxon>
        <taxon>Bradyrhizobium</taxon>
    </lineage>
</organism>
<evidence type="ECO:0000313" key="8">
    <source>
        <dbReference type="EMBL" id="TWB96848.1"/>
    </source>
</evidence>
<dbReference type="Pfam" id="PF00933">
    <property type="entry name" value="Glyco_hydro_3"/>
    <property type="match status" value="1"/>
</dbReference>
<dbReference type="EMBL" id="VITY01000007">
    <property type="protein sequence ID" value="TWB96848.1"/>
    <property type="molecule type" value="Genomic_DNA"/>
</dbReference>
<evidence type="ECO:0000256" key="6">
    <source>
        <dbReference type="SAM" id="Phobius"/>
    </source>
</evidence>
<sequence length="434" mass="46845">MQVSKCIGTLLLWVAGLVFVFAGINDNDPYLVPLRGTGNLVLVAASIAVVFMLVRRAAWRRRIWAGRLLVVLWCLPPLATLASHGVLEVRRHRVLRTDPVLARSLGQHFVVGYRSFDEVAPLVEKGFIAGIYVTRRNVAGRTADALKAEIAALQARRRAAGLPPLMVATDQEGGIVSHLAPPLTRLPALASLAELAPDERKAKAEEFGRIHGRELASLGINLNFAPVLDLRPDAKHNQLDFNTLTSQRAISDDPAEVSAIAGAYIHGLESAGVSATVKHFPGLGRVRADTHHFSADLDTPVGELEATDWRPFRDVLSTSGARLMVGHVAVSALDPGRPASHSKAVVDGLIRKTWNYQGIVMTDDLVMGAIYQHDVCTAVVEALNAGVDLLLVAYDGLQFYRLFACATDAAAGGGLDTAMLRESETRLRHAQLID</sequence>
<evidence type="ECO:0000256" key="2">
    <source>
        <dbReference type="ARBA" id="ARBA00005336"/>
    </source>
</evidence>
<gene>
    <name evidence="8" type="ORF">FBZ93_10794</name>
</gene>
<dbReference type="InterPro" id="IPR050226">
    <property type="entry name" value="NagZ_Beta-hexosaminidase"/>
</dbReference>
<reference evidence="8 9" key="1">
    <citation type="submission" date="2019-06" db="EMBL/GenBank/DDBJ databases">
        <title>Genomic Encyclopedia of Type Strains, Phase IV (KMG-V): Genome sequencing to study the core and pangenomes of soil and plant-associated prokaryotes.</title>
        <authorList>
            <person name="Whitman W."/>
        </authorList>
    </citation>
    <scope>NUCLEOTIDE SEQUENCE [LARGE SCALE GENOMIC DNA]</scope>
    <source>
        <strain evidence="8 9">BR 10355</strain>
    </source>
</reference>
<dbReference type="OrthoDB" id="9786661at2"/>
<dbReference type="GO" id="GO:0009254">
    <property type="term" value="P:peptidoglycan turnover"/>
    <property type="evidence" value="ECO:0007669"/>
    <property type="project" value="TreeGrafter"/>
</dbReference>
<accession>A0A560LMV6</accession>
<protein>
    <recommendedName>
        <fullName evidence="3">beta-N-acetylhexosaminidase</fullName>
        <ecNumber evidence="3">3.2.1.52</ecNumber>
    </recommendedName>
</protein>
<evidence type="ECO:0000256" key="1">
    <source>
        <dbReference type="ARBA" id="ARBA00001231"/>
    </source>
</evidence>
<dbReference type="PANTHER" id="PTHR30480:SF13">
    <property type="entry name" value="BETA-HEXOSAMINIDASE"/>
    <property type="match status" value="1"/>
</dbReference>
<evidence type="ECO:0000259" key="7">
    <source>
        <dbReference type="Pfam" id="PF00933"/>
    </source>
</evidence>
<dbReference type="InterPro" id="IPR036962">
    <property type="entry name" value="Glyco_hydro_3_N_sf"/>
</dbReference>
<feature type="transmembrane region" description="Helical" evidence="6">
    <location>
        <begin position="32"/>
        <end position="54"/>
    </location>
</feature>
<dbReference type="SUPFAM" id="SSF51445">
    <property type="entry name" value="(Trans)glycosidases"/>
    <property type="match status" value="1"/>
</dbReference>
<dbReference type="InterPro" id="IPR001764">
    <property type="entry name" value="Glyco_hydro_3_N"/>
</dbReference>
<evidence type="ECO:0000256" key="4">
    <source>
        <dbReference type="ARBA" id="ARBA00022801"/>
    </source>
</evidence>
<keyword evidence="6" id="KW-0472">Membrane</keyword>
<keyword evidence="4" id="KW-0378">Hydrolase</keyword>
<dbReference type="GO" id="GO:0005975">
    <property type="term" value="P:carbohydrate metabolic process"/>
    <property type="evidence" value="ECO:0007669"/>
    <property type="project" value="InterPro"/>
</dbReference>
<keyword evidence="5" id="KW-0326">Glycosidase</keyword>
<keyword evidence="9" id="KW-1185">Reference proteome</keyword>
<feature type="domain" description="Glycoside hydrolase family 3 N-terminal" evidence="7">
    <location>
        <begin position="105"/>
        <end position="426"/>
    </location>
</feature>
<dbReference type="PANTHER" id="PTHR30480">
    <property type="entry name" value="BETA-HEXOSAMINIDASE-RELATED"/>
    <property type="match status" value="1"/>
</dbReference>
<dbReference type="RefSeq" id="WP_146987589.1">
    <property type="nucleotide sequence ID" value="NZ_VITY01000007.1"/>
</dbReference>